<dbReference type="AlphaFoldDB" id="A0AAW0CI24"/>
<comment type="caution">
    <text evidence="1">The sequence shown here is derived from an EMBL/GenBank/DDBJ whole genome shotgun (WGS) entry which is preliminary data.</text>
</comment>
<dbReference type="EMBL" id="JAWWNJ010000017">
    <property type="protein sequence ID" value="KAK7037915.1"/>
    <property type="molecule type" value="Genomic_DNA"/>
</dbReference>
<accession>A0AAW0CI24</accession>
<sequence length="515" mass="55763">MGSERLSDEALEVDADFDRFDAVFTDLLLASRDAIVQSVQERILADVGISTVSVSSVSSLAGASPPAPAVDVVASPAARFAPIDARPLPIQLLVVVFTMLAQMYHPGSVAFRVLRYTLSRVSPYWYAAVVRTPTLWSTLVVSPSSSSDSIACCLARLVDRPFHLFLTDYRSYPSFDLRPAVLVQLLRTALSGAEKCVKLSLSLRCASALPLVYEILHRFSFPALDDLSLSAFDPTPSDMVAVPYFATATMGLKHLSLDCVDYLDALTDAFPLLESLRLSSIPHRSWPTVPTFLRLLSSCSMLRTLEIDRMGVRDEDGGMSDGSLAPNALRSLHRLVLQFDNADAAGATLSLGCFFAHLNLPSIVELDVFFASDEEMFEFTASGPSFPSSSLRLGGVITSPSVCSDFFSLCPNVVYLDLGQCLGTAAYEAFGCGDPFQSTLATPVLPALQNIRVRASDIAALYAGVLDRGLRGLTFGLVVLEEGFDADTPFVVDVKDLSSFEDLSACSLLLWFYVF</sequence>
<protein>
    <recommendedName>
        <fullName evidence="3">F-box domain-containing protein</fullName>
    </recommendedName>
</protein>
<dbReference type="SUPFAM" id="SSF52047">
    <property type="entry name" value="RNI-like"/>
    <property type="match status" value="1"/>
</dbReference>
<dbReference type="Gene3D" id="3.80.10.10">
    <property type="entry name" value="Ribonuclease Inhibitor"/>
    <property type="match status" value="1"/>
</dbReference>
<dbReference type="Proteomes" id="UP001362999">
    <property type="component" value="Unassembled WGS sequence"/>
</dbReference>
<reference evidence="1 2" key="1">
    <citation type="journal article" date="2024" name="J Genomics">
        <title>Draft genome sequencing and assembly of Favolaschia claudopus CIRM-BRFM 2984 isolated from oak limbs.</title>
        <authorList>
            <person name="Navarro D."/>
            <person name="Drula E."/>
            <person name="Chaduli D."/>
            <person name="Cazenave R."/>
            <person name="Ahrendt S."/>
            <person name="Wang J."/>
            <person name="Lipzen A."/>
            <person name="Daum C."/>
            <person name="Barry K."/>
            <person name="Grigoriev I.V."/>
            <person name="Favel A."/>
            <person name="Rosso M.N."/>
            <person name="Martin F."/>
        </authorList>
    </citation>
    <scope>NUCLEOTIDE SEQUENCE [LARGE SCALE GENOMIC DNA]</scope>
    <source>
        <strain evidence="1 2">CIRM-BRFM 2984</strain>
    </source>
</reference>
<keyword evidence="2" id="KW-1185">Reference proteome</keyword>
<evidence type="ECO:0008006" key="3">
    <source>
        <dbReference type="Google" id="ProtNLM"/>
    </source>
</evidence>
<evidence type="ECO:0000313" key="2">
    <source>
        <dbReference type="Proteomes" id="UP001362999"/>
    </source>
</evidence>
<dbReference type="InterPro" id="IPR032675">
    <property type="entry name" value="LRR_dom_sf"/>
</dbReference>
<gene>
    <name evidence="1" type="ORF">R3P38DRAFT_2770271</name>
</gene>
<proteinExistence type="predicted"/>
<organism evidence="1 2">
    <name type="scientific">Favolaschia claudopus</name>
    <dbReference type="NCBI Taxonomy" id="2862362"/>
    <lineage>
        <taxon>Eukaryota</taxon>
        <taxon>Fungi</taxon>
        <taxon>Dikarya</taxon>
        <taxon>Basidiomycota</taxon>
        <taxon>Agaricomycotina</taxon>
        <taxon>Agaricomycetes</taxon>
        <taxon>Agaricomycetidae</taxon>
        <taxon>Agaricales</taxon>
        <taxon>Marasmiineae</taxon>
        <taxon>Mycenaceae</taxon>
        <taxon>Favolaschia</taxon>
    </lineage>
</organism>
<evidence type="ECO:0000313" key="1">
    <source>
        <dbReference type="EMBL" id="KAK7037915.1"/>
    </source>
</evidence>
<name>A0AAW0CI24_9AGAR</name>